<comment type="caution">
    <text evidence="2">The sequence shown here is derived from an EMBL/GenBank/DDBJ whole genome shotgun (WGS) entry which is preliminary data.</text>
</comment>
<name>A0A225MCK2_9BURK</name>
<dbReference type="Pfam" id="PF22691">
    <property type="entry name" value="Thiolase_C_1"/>
    <property type="match status" value="1"/>
</dbReference>
<dbReference type="EMBL" id="NJIH01000007">
    <property type="protein sequence ID" value="OWT58987.1"/>
    <property type="molecule type" value="Genomic_DNA"/>
</dbReference>
<feature type="domain" description="Thiolase C-terminal" evidence="1">
    <location>
        <begin position="237"/>
        <end position="379"/>
    </location>
</feature>
<dbReference type="RefSeq" id="WP_088603718.1">
    <property type="nucleotide sequence ID" value="NZ_NJIH01000007.1"/>
</dbReference>
<organism evidence="2 3">
    <name type="scientific">Candidimonas nitroreducens</name>
    <dbReference type="NCBI Taxonomy" id="683354"/>
    <lineage>
        <taxon>Bacteria</taxon>
        <taxon>Pseudomonadati</taxon>
        <taxon>Pseudomonadota</taxon>
        <taxon>Betaproteobacteria</taxon>
        <taxon>Burkholderiales</taxon>
        <taxon>Alcaligenaceae</taxon>
        <taxon>Candidimonas</taxon>
    </lineage>
</organism>
<dbReference type="OrthoDB" id="9790314at2"/>
<dbReference type="GO" id="GO:0003988">
    <property type="term" value="F:acetyl-CoA C-acyltransferase activity"/>
    <property type="evidence" value="ECO:0007669"/>
    <property type="project" value="UniProtKB-ARBA"/>
</dbReference>
<evidence type="ECO:0000313" key="2">
    <source>
        <dbReference type="EMBL" id="OWT58987.1"/>
    </source>
</evidence>
<protein>
    <submittedName>
        <fullName evidence="2">Thiolase</fullName>
    </submittedName>
</protein>
<evidence type="ECO:0000313" key="3">
    <source>
        <dbReference type="Proteomes" id="UP000214603"/>
    </source>
</evidence>
<sequence length="384" mass="40215">MKGLKRGSCAIVGVAESDLGKVAEGLSPLDLMAQAVVRALDDCGLKTSDVDALFSAATQSRMPTLALTEYLGIRPNYGDSTYLGGSSFMTHLAHAQAAIEAGLCEVAVIAYGSTLRTAGRTGAVVRDFNPYESPYKPFLPSSAYALAASRHMHLYGTRREHLAEVAVAARLWALLNPAAWEKEPLTAEQVLGSRMVSYPLSVRDCCLVTDGGGAVVVTSAARARHLRKPPVYVLGCGESQAHQTISNMPDLTVTAARESGAAAYAMAGLKPADVDVREIYDAFTITTLLFLEDLGFCGKGEGGFFVADGKLRPGGTLPTNTNGGGLSYGHPGMYGLFLLIEAARQIRGECGERQVANCEVALAHGNGGVLASQSTVILGGTATV</sequence>
<dbReference type="PIRSF" id="PIRSF000429">
    <property type="entry name" value="Ac-CoA_Ac_transf"/>
    <property type="match status" value="1"/>
</dbReference>
<dbReference type="CDD" id="cd00829">
    <property type="entry name" value="SCP-x_thiolase"/>
    <property type="match status" value="1"/>
</dbReference>
<dbReference type="SUPFAM" id="SSF53901">
    <property type="entry name" value="Thiolase-like"/>
    <property type="match status" value="2"/>
</dbReference>
<dbReference type="InterPro" id="IPR016039">
    <property type="entry name" value="Thiolase-like"/>
</dbReference>
<evidence type="ECO:0000259" key="1">
    <source>
        <dbReference type="Pfam" id="PF22691"/>
    </source>
</evidence>
<dbReference type="AlphaFoldDB" id="A0A225MCK2"/>
<keyword evidence="3" id="KW-1185">Reference proteome</keyword>
<dbReference type="Gene3D" id="3.40.47.10">
    <property type="match status" value="1"/>
</dbReference>
<dbReference type="PANTHER" id="PTHR42870:SF1">
    <property type="entry name" value="NON-SPECIFIC LIPID-TRANSFER PROTEIN-LIKE 2"/>
    <property type="match status" value="1"/>
</dbReference>
<reference evidence="3" key="1">
    <citation type="submission" date="2017-06" db="EMBL/GenBank/DDBJ databases">
        <title>Herbaspirillum phytohormonus sp. nov., isolated from the root nodule of Robinia pseudoacacia in lead-zinc mine.</title>
        <authorList>
            <person name="Fan M."/>
            <person name="Lin Y."/>
        </authorList>
    </citation>
    <scope>NUCLEOTIDE SEQUENCE [LARGE SCALE GENOMIC DNA]</scope>
    <source>
        <strain evidence="3">SC-089</strain>
    </source>
</reference>
<gene>
    <name evidence="2" type="ORF">CEY11_12360</name>
</gene>
<dbReference type="InterPro" id="IPR002155">
    <property type="entry name" value="Thiolase"/>
</dbReference>
<dbReference type="Proteomes" id="UP000214603">
    <property type="component" value="Unassembled WGS sequence"/>
</dbReference>
<proteinExistence type="predicted"/>
<dbReference type="InterPro" id="IPR055140">
    <property type="entry name" value="Thiolase_C_2"/>
</dbReference>
<dbReference type="NCBIfam" id="NF004811">
    <property type="entry name" value="PRK06158.1"/>
    <property type="match status" value="1"/>
</dbReference>
<dbReference type="PANTHER" id="PTHR42870">
    <property type="entry name" value="ACETYL-COA C-ACETYLTRANSFERASE"/>
    <property type="match status" value="1"/>
</dbReference>
<accession>A0A225MCK2</accession>